<keyword evidence="3" id="KW-1185">Reference proteome</keyword>
<protein>
    <submittedName>
        <fullName evidence="2">Uncharacterized protein</fullName>
    </submittedName>
</protein>
<gene>
    <name evidence="2" type="ORF">EB796_011047</name>
</gene>
<dbReference type="AlphaFoldDB" id="A0A7J7JW51"/>
<proteinExistence type="predicted"/>
<evidence type="ECO:0000313" key="2">
    <source>
        <dbReference type="EMBL" id="KAF6030640.1"/>
    </source>
</evidence>
<feature type="region of interest" description="Disordered" evidence="1">
    <location>
        <begin position="37"/>
        <end position="81"/>
    </location>
</feature>
<evidence type="ECO:0000313" key="3">
    <source>
        <dbReference type="Proteomes" id="UP000593567"/>
    </source>
</evidence>
<evidence type="ECO:0000256" key="1">
    <source>
        <dbReference type="SAM" id="MobiDB-lite"/>
    </source>
</evidence>
<comment type="caution">
    <text evidence="2">The sequence shown here is derived from an EMBL/GenBank/DDBJ whole genome shotgun (WGS) entry which is preliminary data.</text>
</comment>
<sequence length="81" mass="8542">MVLKKVAGPAADWGPVHSEDRIGTRYEHLNHNSAELSAMSGPEANGVVNGGYGSAPDASDSKLYPDIKEAEAPPYTEASQM</sequence>
<dbReference type="EMBL" id="VXIV02001682">
    <property type="protein sequence ID" value="KAF6030640.1"/>
    <property type="molecule type" value="Genomic_DNA"/>
</dbReference>
<name>A0A7J7JW51_BUGNE</name>
<dbReference type="Proteomes" id="UP000593567">
    <property type="component" value="Unassembled WGS sequence"/>
</dbReference>
<feature type="compositionally biased region" description="Basic and acidic residues" evidence="1">
    <location>
        <begin position="59"/>
        <end position="71"/>
    </location>
</feature>
<reference evidence="2" key="1">
    <citation type="submission" date="2020-06" db="EMBL/GenBank/DDBJ databases">
        <title>Draft genome of Bugula neritina, a colonial animal packing powerful symbionts and potential medicines.</title>
        <authorList>
            <person name="Rayko M."/>
        </authorList>
    </citation>
    <scope>NUCLEOTIDE SEQUENCE [LARGE SCALE GENOMIC DNA]</scope>
    <source>
        <strain evidence="2">Kwan_BN1</strain>
    </source>
</reference>
<accession>A0A7J7JW51</accession>
<organism evidence="2 3">
    <name type="scientific">Bugula neritina</name>
    <name type="common">Brown bryozoan</name>
    <name type="synonym">Sertularia neritina</name>
    <dbReference type="NCBI Taxonomy" id="10212"/>
    <lineage>
        <taxon>Eukaryota</taxon>
        <taxon>Metazoa</taxon>
        <taxon>Spiralia</taxon>
        <taxon>Lophotrochozoa</taxon>
        <taxon>Bryozoa</taxon>
        <taxon>Gymnolaemata</taxon>
        <taxon>Cheilostomatida</taxon>
        <taxon>Flustrina</taxon>
        <taxon>Buguloidea</taxon>
        <taxon>Bugulidae</taxon>
        <taxon>Bugula</taxon>
    </lineage>
</organism>